<dbReference type="InterPro" id="IPR011047">
    <property type="entry name" value="Quinoprotein_ADH-like_sf"/>
</dbReference>
<comment type="caution">
    <text evidence="2">The sequence shown here is derived from an EMBL/GenBank/DDBJ whole genome shotgun (WGS) entry which is preliminary data.</text>
</comment>
<keyword evidence="3" id="KW-1185">Reference proteome</keyword>
<feature type="signal peptide" evidence="1">
    <location>
        <begin position="1"/>
        <end position="18"/>
    </location>
</feature>
<dbReference type="RefSeq" id="WP_169660974.1">
    <property type="nucleotide sequence ID" value="NZ_JABANE010000212.1"/>
</dbReference>
<reference evidence="2 3" key="1">
    <citation type="submission" date="2020-04" db="EMBL/GenBank/DDBJ databases">
        <title>Flammeovirga sp. SR4, a novel species isolated from seawater.</title>
        <authorList>
            <person name="Wang X."/>
        </authorList>
    </citation>
    <scope>NUCLEOTIDE SEQUENCE [LARGE SCALE GENOMIC DNA]</scope>
    <source>
        <strain evidence="2 3">ATCC 23126</strain>
    </source>
</reference>
<evidence type="ECO:0008006" key="4">
    <source>
        <dbReference type="Google" id="ProtNLM"/>
    </source>
</evidence>
<accession>A0A7X9XDH3</accession>
<evidence type="ECO:0000313" key="3">
    <source>
        <dbReference type="Proteomes" id="UP000576082"/>
    </source>
</evidence>
<dbReference type="EMBL" id="JABANE010000212">
    <property type="protein sequence ID" value="NME72805.1"/>
    <property type="molecule type" value="Genomic_DNA"/>
</dbReference>
<dbReference type="Proteomes" id="UP000576082">
    <property type="component" value="Unassembled WGS sequence"/>
</dbReference>
<keyword evidence="1" id="KW-0732">Signal</keyword>
<organism evidence="2 3">
    <name type="scientific">Flammeovirga aprica JL-4</name>
    <dbReference type="NCBI Taxonomy" id="694437"/>
    <lineage>
        <taxon>Bacteria</taxon>
        <taxon>Pseudomonadati</taxon>
        <taxon>Bacteroidota</taxon>
        <taxon>Cytophagia</taxon>
        <taxon>Cytophagales</taxon>
        <taxon>Flammeovirgaceae</taxon>
        <taxon>Flammeovirga</taxon>
    </lineage>
</organism>
<proteinExistence type="predicted"/>
<dbReference type="AlphaFoldDB" id="A0A7X9XDH3"/>
<protein>
    <recommendedName>
        <fullName evidence="4">Lipoprotein</fullName>
    </recommendedName>
</protein>
<name>A0A7X9XDH3_9BACT</name>
<feature type="chain" id="PRO_5030720740" description="Lipoprotein" evidence="1">
    <location>
        <begin position="19"/>
        <end position="422"/>
    </location>
</feature>
<evidence type="ECO:0000313" key="2">
    <source>
        <dbReference type="EMBL" id="NME72805.1"/>
    </source>
</evidence>
<evidence type="ECO:0000256" key="1">
    <source>
        <dbReference type="SAM" id="SignalP"/>
    </source>
</evidence>
<dbReference type="SUPFAM" id="SSF50998">
    <property type="entry name" value="Quinoprotein alcohol dehydrogenase-like"/>
    <property type="match status" value="1"/>
</dbReference>
<dbReference type="PROSITE" id="PS51257">
    <property type="entry name" value="PROKAR_LIPOPROTEIN"/>
    <property type="match status" value="1"/>
</dbReference>
<gene>
    <name evidence="2" type="ORF">HHU12_32915</name>
</gene>
<sequence length="422" mass="48125">MMKNYLFLLLLISSTFFSCQKDEILDDETEVPEKPEDAPYGEFEGLKLLVTYNDNNVIELREPHSERIDTLFAQEQGTKVIKELGPKIANAKVYSEENVYSIFTGLDLHMNHFHTYPPKINITTSTPQLTNLDWSDFQAIWRSNENGNLYYVTAEDVLNSGQAKEIELDHYQKAGVNTTYLSTGFGDNFYLLVDEDNVLDLYHVDSAKVSKSYTDFNEIYATNLYSENWDENYGLVATDKGLLTIVFTNEGDWIDKDIVMHENMIEYPEEGVKFDKIIYRKYFNGSAHTKIAIGIDKDKGIYKIDAKEGKMEKVVDTKGIVDFEINYMVHRLYVLTDDKNFVAYDLGTFTPINSATVNEDLSMNVKVAVSEKFAYVHAGTNSYINVFGAKNMIEYTPIETGNSISDIGVFGNVIELEIDNHN</sequence>